<feature type="domain" description="Roadblock/LAMTOR2" evidence="1">
    <location>
        <begin position="20"/>
        <end position="110"/>
    </location>
</feature>
<dbReference type="RefSeq" id="WP_416085705.1">
    <property type="nucleotide sequence ID" value="NZ_JBNARP010000013.1"/>
</dbReference>
<evidence type="ECO:0000259" key="1">
    <source>
        <dbReference type="SMART" id="SM00960"/>
    </source>
</evidence>
<dbReference type="EMBL" id="PNIL01000028">
    <property type="protein sequence ID" value="PMP68085.1"/>
    <property type="molecule type" value="Genomic_DNA"/>
</dbReference>
<dbReference type="GO" id="GO:0005085">
    <property type="term" value="F:guanyl-nucleotide exchange factor activity"/>
    <property type="evidence" value="ECO:0007669"/>
    <property type="project" value="InterPro"/>
</dbReference>
<reference evidence="2 3" key="1">
    <citation type="submission" date="2018-01" db="EMBL/GenBank/DDBJ databases">
        <title>Metagenomic assembled genomes from two thermal pools in the Uzon Caldera, Kamchatka, Russia.</title>
        <authorList>
            <person name="Wilkins L."/>
            <person name="Ettinger C."/>
        </authorList>
    </citation>
    <scope>NUCLEOTIDE SEQUENCE [LARGE SCALE GENOMIC DNA]</scope>
    <source>
        <strain evidence="2">ZAV-07</strain>
    </source>
</reference>
<gene>
    <name evidence="2" type="ORF">C0189_01950</name>
</gene>
<dbReference type="SUPFAM" id="SSF103196">
    <property type="entry name" value="Roadblock/LC7 domain"/>
    <property type="match status" value="1"/>
</dbReference>
<dbReference type="Pfam" id="PF03259">
    <property type="entry name" value="Robl_LC7"/>
    <property type="match status" value="1"/>
</dbReference>
<dbReference type="Gene3D" id="3.30.450.30">
    <property type="entry name" value="Dynein light chain 2a, cytoplasmic"/>
    <property type="match status" value="1"/>
</dbReference>
<evidence type="ECO:0000313" key="3">
    <source>
        <dbReference type="Proteomes" id="UP000237040"/>
    </source>
</evidence>
<dbReference type="InterPro" id="IPR004942">
    <property type="entry name" value="Roadblock/LAMTOR2_dom"/>
</dbReference>
<name>A0A2J6WF75_9BACT</name>
<dbReference type="InterPro" id="IPR037587">
    <property type="entry name" value="LAMTOR2-like"/>
</dbReference>
<comment type="caution">
    <text evidence="2">The sequence shown here is derived from an EMBL/GenBank/DDBJ whole genome shotgun (WGS) entry which is preliminary data.</text>
</comment>
<dbReference type="SMART" id="SM00960">
    <property type="entry name" value="Robl_LC7"/>
    <property type="match status" value="1"/>
</dbReference>
<dbReference type="Proteomes" id="UP000237040">
    <property type="component" value="Unassembled WGS sequence"/>
</dbReference>
<organism evidence="2 3">
    <name type="scientific">Caldisericum exile</name>
    <dbReference type="NCBI Taxonomy" id="693075"/>
    <lineage>
        <taxon>Bacteria</taxon>
        <taxon>Pseudomonadati</taxon>
        <taxon>Caldisericota/Cryosericota group</taxon>
        <taxon>Caldisericota</taxon>
        <taxon>Caldisericia</taxon>
        <taxon>Caldisericales</taxon>
        <taxon>Caldisericaceae</taxon>
        <taxon>Caldisericum</taxon>
    </lineage>
</organism>
<dbReference type="GO" id="GO:0032008">
    <property type="term" value="P:positive regulation of TOR signaling"/>
    <property type="evidence" value="ECO:0007669"/>
    <property type="project" value="InterPro"/>
</dbReference>
<accession>A0A2J6WF75</accession>
<dbReference type="GO" id="GO:0060090">
    <property type="term" value="F:molecular adaptor activity"/>
    <property type="evidence" value="ECO:0007669"/>
    <property type="project" value="InterPro"/>
</dbReference>
<proteinExistence type="predicted"/>
<dbReference type="PANTHER" id="PTHR13323">
    <property type="entry name" value="LATE ENDOSOMAL/LYSOSOMAL MP1 INTERACTING PROTEIN"/>
    <property type="match status" value="1"/>
</dbReference>
<evidence type="ECO:0000313" key="2">
    <source>
        <dbReference type="EMBL" id="PMP68085.1"/>
    </source>
</evidence>
<sequence length="161" mass="17942">MEGRLSKVQIVLNEEELKKIEELFGEFLAESEARDIVLLNKSGELLAKSGDITSDVAQNISALAAGVFSATNELARLLGEKEFTITFHQGQETNIHISLITQNALLAMIFDNKLPIGAIRFWAKKTGTEIKPIIEQAEKRAESQTQKVINEDVEKDIEDLF</sequence>
<protein>
    <recommendedName>
        <fullName evidence="1">Roadblock/LAMTOR2 domain-containing protein</fullName>
    </recommendedName>
</protein>
<dbReference type="AlphaFoldDB" id="A0A2J6WF75"/>